<reference evidence="3 4" key="1">
    <citation type="submission" date="2015-03" db="EMBL/GenBank/DDBJ databases">
        <title>Genome sequencing of Methylobacterium tarhaniae DSM 25844.</title>
        <authorList>
            <person name="Chaudhry V."/>
            <person name="Patil P.B."/>
        </authorList>
    </citation>
    <scope>NUCLEOTIDE SEQUENCE [LARGE SCALE GENOMIC DNA]</scope>
    <source>
        <strain evidence="3 4">DSM 25844</strain>
    </source>
</reference>
<organism evidence="3 4">
    <name type="scientific">Methylobacterium tarhaniae</name>
    <dbReference type="NCBI Taxonomy" id="1187852"/>
    <lineage>
        <taxon>Bacteria</taxon>
        <taxon>Pseudomonadati</taxon>
        <taxon>Pseudomonadota</taxon>
        <taxon>Alphaproteobacteria</taxon>
        <taxon>Hyphomicrobiales</taxon>
        <taxon>Methylobacteriaceae</taxon>
        <taxon>Methylobacterium</taxon>
    </lineage>
</organism>
<feature type="compositionally biased region" description="Low complexity" evidence="1">
    <location>
        <begin position="45"/>
        <end position="58"/>
    </location>
</feature>
<evidence type="ECO:0000256" key="1">
    <source>
        <dbReference type="SAM" id="MobiDB-lite"/>
    </source>
</evidence>
<feature type="transmembrane region" description="Helical" evidence="2">
    <location>
        <begin position="6"/>
        <end position="27"/>
    </location>
</feature>
<comment type="caution">
    <text evidence="3">The sequence shown here is derived from an EMBL/GenBank/DDBJ whole genome shotgun (WGS) entry which is preliminary data.</text>
</comment>
<accession>A0A0J6VZ30</accession>
<dbReference type="PATRIC" id="fig|1187852.3.peg.1381"/>
<protein>
    <submittedName>
        <fullName evidence="3">Uncharacterized protein</fullName>
    </submittedName>
</protein>
<keyword evidence="2" id="KW-1133">Transmembrane helix</keyword>
<keyword evidence="2" id="KW-0472">Membrane</keyword>
<sequence length="78" mass="7839">MLTGSAITRALIIVVLAAGLAGLWQFLMPRATGPHVSEPPKRTEAGQGAAPSASPAPEGGNGDAVRSVYPGPRPAEPP</sequence>
<evidence type="ECO:0000313" key="3">
    <source>
        <dbReference type="EMBL" id="KMO44571.1"/>
    </source>
</evidence>
<name>A0A0J6VZ30_9HYPH</name>
<proteinExistence type="predicted"/>
<keyword evidence="2" id="KW-0812">Transmembrane</keyword>
<dbReference type="Proteomes" id="UP000036449">
    <property type="component" value="Unassembled WGS sequence"/>
</dbReference>
<evidence type="ECO:0000256" key="2">
    <source>
        <dbReference type="SAM" id="Phobius"/>
    </source>
</evidence>
<dbReference type="EMBL" id="LABZ01000014">
    <property type="protein sequence ID" value="KMO44571.1"/>
    <property type="molecule type" value="Genomic_DNA"/>
</dbReference>
<gene>
    <name evidence="3" type="ORF">VQ03_02460</name>
</gene>
<feature type="non-terminal residue" evidence="3">
    <location>
        <position position="78"/>
    </location>
</feature>
<dbReference type="AlphaFoldDB" id="A0A0J6VZ30"/>
<evidence type="ECO:0000313" key="4">
    <source>
        <dbReference type="Proteomes" id="UP000036449"/>
    </source>
</evidence>
<feature type="region of interest" description="Disordered" evidence="1">
    <location>
        <begin position="31"/>
        <end position="78"/>
    </location>
</feature>
<keyword evidence="4" id="KW-1185">Reference proteome</keyword>